<evidence type="ECO:0000313" key="3">
    <source>
        <dbReference type="Proteomes" id="UP000002499"/>
    </source>
</evidence>
<organism evidence="3">
    <name type="scientific">Metarhizium acridum (strain CQMa 102)</name>
    <dbReference type="NCBI Taxonomy" id="655827"/>
    <lineage>
        <taxon>Eukaryota</taxon>
        <taxon>Fungi</taxon>
        <taxon>Dikarya</taxon>
        <taxon>Ascomycota</taxon>
        <taxon>Pezizomycotina</taxon>
        <taxon>Sordariomycetes</taxon>
        <taxon>Hypocreomycetidae</taxon>
        <taxon>Hypocreales</taxon>
        <taxon>Clavicipitaceae</taxon>
        <taxon>Metarhizium</taxon>
    </lineage>
</organism>
<dbReference type="InterPro" id="IPR050327">
    <property type="entry name" value="Proton-linked_MCT"/>
</dbReference>
<proteinExistence type="predicted"/>
<dbReference type="InParanoid" id="E9DVM4"/>
<dbReference type="AlphaFoldDB" id="E9DVM4"/>
<evidence type="ECO:0000313" key="2">
    <source>
        <dbReference type="EMBL" id="EFY92401.1"/>
    </source>
</evidence>
<sequence length="312" mass="34599">MDAPPNSSVAGGEKAFIIQPSELTPSRANVGNHGNGVNAQHFKVAQDPIRCDSCDCEERCLNLGRRHDGTSMDVNEGDGFGMEESTMAENQLPSALLGRVLIRVASRSSYDPGASPSWWLPGLDSMLCWSSRHLQYMGPERRVMDRLNQYLSHLLRGHSHRPSRGCGLFPRRFLARYCSCWACGHGCLSCPALAVLSTYFLCRRALALGIAACGSVTGGLVFPSMVRQMLPSTGLPWTVRTIAFVQLATMILANLLARSRIKRRKAGPLVEWSAFKEFEYTFYAAGAFFCLLEHRLILLLPPVTTHRKTKFY</sequence>
<keyword evidence="1" id="KW-0472">Membrane</keyword>
<feature type="transmembrane region" description="Helical" evidence="1">
    <location>
        <begin position="237"/>
        <end position="257"/>
    </location>
</feature>
<dbReference type="SUPFAM" id="SSF103473">
    <property type="entry name" value="MFS general substrate transporter"/>
    <property type="match status" value="1"/>
</dbReference>
<keyword evidence="1" id="KW-0812">Transmembrane</keyword>
<dbReference type="PANTHER" id="PTHR11360:SF130">
    <property type="entry name" value="MAJOR FACILITATOR SUPERFAMILY (MFS) PROFILE DOMAIN-CONTAINING PROTEIN-RELATED"/>
    <property type="match status" value="1"/>
</dbReference>
<feature type="transmembrane region" description="Helical" evidence="1">
    <location>
        <begin position="205"/>
        <end position="225"/>
    </location>
</feature>
<reference evidence="2 3" key="1">
    <citation type="journal article" date="2011" name="PLoS Genet.">
        <title>Genome sequencing and comparative transcriptomics of the model entomopathogenic fungi Metarhizium anisopliae and M. acridum.</title>
        <authorList>
            <person name="Gao Q."/>
            <person name="Jin K."/>
            <person name="Ying S.H."/>
            <person name="Zhang Y."/>
            <person name="Xiao G."/>
            <person name="Shang Y."/>
            <person name="Duan Z."/>
            <person name="Hu X."/>
            <person name="Xie X.Q."/>
            <person name="Zhou G."/>
            <person name="Peng G."/>
            <person name="Luo Z."/>
            <person name="Huang W."/>
            <person name="Wang B."/>
            <person name="Fang W."/>
            <person name="Wang S."/>
            <person name="Zhong Y."/>
            <person name="Ma L.J."/>
            <person name="St Leger R.J."/>
            <person name="Zhao G.P."/>
            <person name="Pei Y."/>
            <person name="Feng M.G."/>
            <person name="Xia Y."/>
            <person name="Wang C."/>
        </authorList>
    </citation>
    <scope>NUCLEOTIDE SEQUENCE [LARGE SCALE GENOMIC DNA]</scope>
    <source>
        <strain evidence="2 3">CQMa 102</strain>
    </source>
</reference>
<keyword evidence="1" id="KW-1133">Transmembrane helix</keyword>
<evidence type="ECO:0000256" key="1">
    <source>
        <dbReference type="SAM" id="Phobius"/>
    </source>
</evidence>
<dbReference type="Proteomes" id="UP000002499">
    <property type="component" value="Unassembled WGS sequence"/>
</dbReference>
<dbReference type="EMBL" id="GL698476">
    <property type="protein sequence ID" value="EFY92401.1"/>
    <property type="molecule type" value="Genomic_DNA"/>
</dbReference>
<gene>
    <name evidence="2" type="ORF">MAC_01672</name>
</gene>
<accession>E9DVM4</accession>
<dbReference type="eggNOG" id="KOG2504">
    <property type="taxonomic scope" value="Eukaryota"/>
</dbReference>
<name>E9DVM4_METAQ</name>
<dbReference type="OrthoDB" id="5212574at2759"/>
<protein>
    <submittedName>
        <fullName evidence="2">MFS monocarboxylate transporter, putative</fullName>
    </submittedName>
</protein>
<keyword evidence="3" id="KW-1185">Reference proteome</keyword>
<dbReference type="HOGENOM" id="CLU_891611_0_0_1"/>
<dbReference type="PANTHER" id="PTHR11360">
    <property type="entry name" value="MONOCARBOXYLATE TRANSPORTER"/>
    <property type="match status" value="1"/>
</dbReference>
<dbReference type="InterPro" id="IPR036259">
    <property type="entry name" value="MFS_trans_sf"/>
</dbReference>